<dbReference type="OrthoDB" id="5284003at2759"/>
<protein>
    <recommendedName>
        <fullName evidence="3">F-box domain-containing protein</fullName>
    </recommendedName>
</protein>
<name>A0A8H4IJC2_9PEZI</name>
<dbReference type="EMBL" id="WWBZ02000082">
    <property type="protein sequence ID" value="KAF4301522.1"/>
    <property type="molecule type" value="Genomic_DNA"/>
</dbReference>
<dbReference type="Proteomes" id="UP000572817">
    <property type="component" value="Unassembled WGS sequence"/>
</dbReference>
<organism evidence="1 2">
    <name type="scientific">Botryosphaeria dothidea</name>
    <dbReference type="NCBI Taxonomy" id="55169"/>
    <lineage>
        <taxon>Eukaryota</taxon>
        <taxon>Fungi</taxon>
        <taxon>Dikarya</taxon>
        <taxon>Ascomycota</taxon>
        <taxon>Pezizomycotina</taxon>
        <taxon>Dothideomycetes</taxon>
        <taxon>Dothideomycetes incertae sedis</taxon>
        <taxon>Botryosphaeriales</taxon>
        <taxon>Botryosphaeriaceae</taxon>
        <taxon>Botryosphaeria</taxon>
    </lineage>
</organism>
<comment type="caution">
    <text evidence="1">The sequence shown here is derived from an EMBL/GenBank/DDBJ whole genome shotgun (WGS) entry which is preliminary data.</text>
</comment>
<sequence>MLTKATGLSIEIWAMVVDYVLRPTDLKSLCLTCKQLHQIAVRNLYREVTLDVGSTADLNLGAFLNPRNIGLHYIRRLHIYLAEVEEKRNQLQQAHFAVRMILEFLPENILERFSWHPWQPFSADNLLLLYRKQRQMTWLEGISLDKNILEQLENSDDLKRIAEHTRTLGLYPDSGEVLDLCNILLQKNKKVDKLIVNASFHPAMSSFSPRELHDSSTGPGLITSRLFGHMIPLEHCKPLALTELTLQNVHLRYSAETWCRAIKFSALKKLAIFDCPGACTLFAELSKPTKLPSNLETLEFKHEDNRESDALHALDNFLCLVTGLKAITIDISNVKELPAAAGIIRHGKTLKLLNVHANAADLLEDEYVYGSMDFEAICRECSELEQMSIGFPATSIVADKSDSFSAFESALNYLPKLVALNITTWPKNGSTLGSPLPRNIYALLVQNVAQSILYSHHPVQPHHDDAHSDTDSIITAVEHHHHHGHSHHHHPRSSHLNLIAFGSTDAQTAAHPVDEARATQLIFVKGRQVGPFGEEAPLAVGVKGRLRGYVEPRSEVLDFGLARARKMPSGGDELSGLGGAGGMGVGWLAN</sequence>
<evidence type="ECO:0008006" key="3">
    <source>
        <dbReference type="Google" id="ProtNLM"/>
    </source>
</evidence>
<dbReference type="AlphaFoldDB" id="A0A8H4IJC2"/>
<accession>A0A8H4IJC2</accession>
<evidence type="ECO:0000313" key="1">
    <source>
        <dbReference type="EMBL" id="KAF4301522.1"/>
    </source>
</evidence>
<proteinExistence type="predicted"/>
<evidence type="ECO:0000313" key="2">
    <source>
        <dbReference type="Proteomes" id="UP000572817"/>
    </source>
</evidence>
<reference evidence="1" key="1">
    <citation type="submission" date="2020-04" db="EMBL/GenBank/DDBJ databases">
        <title>Genome Assembly and Annotation of Botryosphaeria dothidea sdau 11-99, a Latent Pathogen of Apple Fruit Ring Rot in China.</title>
        <authorList>
            <person name="Yu C."/>
            <person name="Diao Y."/>
            <person name="Lu Q."/>
            <person name="Zhao J."/>
            <person name="Cui S."/>
            <person name="Peng C."/>
            <person name="He B."/>
            <person name="Liu H."/>
        </authorList>
    </citation>
    <scope>NUCLEOTIDE SEQUENCE [LARGE SCALE GENOMIC DNA]</scope>
    <source>
        <strain evidence="1">Sdau11-99</strain>
    </source>
</reference>
<gene>
    <name evidence="1" type="ORF">GTA08_BOTSDO10903</name>
</gene>
<keyword evidence="2" id="KW-1185">Reference proteome</keyword>